<dbReference type="RefSeq" id="WP_093326544.1">
    <property type="nucleotide sequence ID" value="NZ_FOAF01000004.1"/>
</dbReference>
<dbReference type="SUPFAM" id="SSF48452">
    <property type="entry name" value="TPR-like"/>
    <property type="match status" value="1"/>
</dbReference>
<dbReference type="OrthoDB" id="5694214at2"/>
<dbReference type="Proteomes" id="UP000199421">
    <property type="component" value="Unassembled WGS sequence"/>
</dbReference>
<organism evidence="8 9">
    <name type="scientific">Olivibacter domesticus</name>
    <name type="common">Pseudosphingobacterium domesticum</name>
    <dbReference type="NCBI Taxonomy" id="407022"/>
    <lineage>
        <taxon>Bacteria</taxon>
        <taxon>Pseudomonadati</taxon>
        <taxon>Bacteroidota</taxon>
        <taxon>Sphingobacteriia</taxon>
        <taxon>Sphingobacteriales</taxon>
        <taxon>Sphingobacteriaceae</taxon>
        <taxon>Olivibacter</taxon>
    </lineage>
</organism>
<dbReference type="Pfam" id="PF07980">
    <property type="entry name" value="SusD_RagB"/>
    <property type="match status" value="1"/>
</dbReference>
<evidence type="ECO:0000256" key="3">
    <source>
        <dbReference type="ARBA" id="ARBA00022729"/>
    </source>
</evidence>
<proteinExistence type="inferred from homology"/>
<dbReference type="GO" id="GO:0009279">
    <property type="term" value="C:cell outer membrane"/>
    <property type="evidence" value="ECO:0007669"/>
    <property type="project" value="UniProtKB-SubCell"/>
</dbReference>
<dbReference type="AlphaFoldDB" id="A0A1H7T5Q3"/>
<name>A0A1H7T5Q3_OLID1</name>
<evidence type="ECO:0000259" key="6">
    <source>
        <dbReference type="Pfam" id="PF07980"/>
    </source>
</evidence>
<comment type="similarity">
    <text evidence="2">Belongs to the SusD family.</text>
</comment>
<keyword evidence="3" id="KW-0732">Signal</keyword>
<evidence type="ECO:0000313" key="9">
    <source>
        <dbReference type="Proteomes" id="UP000199421"/>
    </source>
</evidence>
<evidence type="ECO:0000313" key="8">
    <source>
        <dbReference type="EMBL" id="SEL80171.1"/>
    </source>
</evidence>
<evidence type="ECO:0000256" key="2">
    <source>
        <dbReference type="ARBA" id="ARBA00006275"/>
    </source>
</evidence>
<protein>
    <submittedName>
        <fullName evidence="8">Starch-binding associating with outer membrane</fullName>
    </submittedName>
</protein>
<evidence type="ECO:0000259" key="7">
    <source>
        <dbReference type="Pfam" id="PF14322"/>
    </source>
</evidence>
<sequence length="628" mass="70627">MKRKYFYIVGLACILLGNGCSDFLEQKPDTILPNDEVYSDPNLIKSVLANFYERLSRGLKPNTTDQYYQWGQRAGGEQYDYTTIDEAIKYDFDQVNTFDRNRWRVYDYELVRNINQFLQGLNQTTVLSDTEKAPLLGEARLIRAWYYFNMCRSLGGMPLVGDEVFDFTPGDDVTALQRPRATEAATYDYIISECHAIASLMTSEKTTNSARANKWTAKMLEARAALYAGSLAKYNSQMPAPIQTTGREVGIERSKAESYYQQALDAATEVIEQGPYALQDKRPDDKARNFYEAVCMKDANTEVIWARDYIFPGQTHGFTTGNLPASMAQDANTSYLSVLLNLAEEFELINTTTPGVGSKFDVGSLSGTPKFFNTASELFEQRDPRLGGTILYPGSVFANTEVVYQAGQLNQQDGQWIKREGAANSSDAQGNLITSANGPVFSSSLRLVNKTGFGIRKFLDETPGAGTIGRGSEMWEPRFRIAEAHLIAAEAAFELNGGSNAVSLANINAVRTRAGVQPLTILTFENIVHENRVEFAFEDHRYWDMLRWRLADKTWSGGSSNEKAGRRGLWPYRVVAPGSPENGKWAFEVKNMNFIYPNPLNFEVRHYYSELDNSWLNNNPKLVKNPYQ</sequence>
<dbReference type="InterPro" id="IPR012944">
    <property type="entry name" value="SusD_RagB_dom"/>
</dbReference>
<reference evidence="9" key="1">
    <citation type="submission" date="2016-10" db="EMBL/GenBank/DDBJ databases">
        <authorList>
            <person name="Varghese N."/>
            <person name="Submissions S."/>
        </authorList>
    </citation>
    <scope>NUCLEOTIDE SEQUENCE [LARGE SCALE GENOMIC DNA]</scope>
    <source>
        <strain evidence="9">DSM 18733</strain>
    </source>
</reference>
<keyword evidence="4" id="KW-0472">Membrane</keyword>
<keyword evidence="9" id="KW-1185">Reference proteome</keyword>
<dbReference type="Gene3D" id="1.25.40.390">
    <property type="match status" value="1"/>
</dbReference>
<dbReference type="Pfam" id="PF14322">
    <property type="entry name" value="SusD-like_3"/>
    <property type="match status" value="1"/>
</dbReference>
<feature type="domain" description="RagB/SusD" evidence="6">
    <location>
        <begin position="301"/>
        <end position="627"/>
    </location>
</feature>
<accession>A0A1H7T5Q3</accession>
<dbReference type="InterPro" id="IPR033985">
    <property type="entry name" value="SusD-like_N"/>
</dbReference>
<comment type="subcellular location">
    <subcellularLocation>
        <location evidence="1">Cell outer membrane</location>
    </subcellularLocation>
</comment>
<dbReference type="EMBL" id="FOAF01000004">
    <property type="protein sequence ID" value="SEL80171.1"/>
    <property type="molecule type" value="Genomic_DNA"/>
</dbReference>
<feature type="domain" description="SusD-like N-terminal" evidence="7">
    <location>
        <begin position="22"/>
        <end position="223"/>
    </location>
</feature>
<evidence type="ECO:0000256" key="5">
    <source>
        <dbReference type="ARBA" id="ARBA00023237"/>
    </source>
</evidence>
<evidence type="ECO:0000256" key="4">
    <source>
        <dbReference type="ARBA" id="ARBA00023136"/>
    </source>
</evidence>
<keyword evidence="5" id="KW-0998">Cell outer membrane</keyword>
<dbReference type="STRING" id="407022.SAMN05661044_03387"/>
<evidence type="ECO:0000256" key="1">
    <source>
        <dbReference type="ARBA" id="ARBA00004442"/>
    </source>
</evidence>
<dbReference type="InterPro" id="IPR011990">
    <property type="entry name" value="TPR-like_helical_dom_sf"/>
</dbReference>
<gene>
    <name evidence="8" type="ORF">SAMN05661044_03387</name>
</gene>